<organism evidence="1 2">
    <name type="scientific">Inconstantimicrobium mannanitabidum</name>
    <dbReference type="NCBI Taxonomy" id="1604901"/>
    <lineage>
        <taxon>Bacteria</taxon>
        <taxon>Bacillati</taxon>
        <taxon>Bacillota</taxon>
        <taxon>Clostridia</taxon>
        <taxon>Eubacteriales</taxon>
        <taxon>Clostridiaceae</taxon>
        <taxon>Inconstantimicrobium</taxon>
    </lineage>
</organism>
<evidence type="ECO:0000313" key="2">
    <source>
        <dbReference type="Proteomes" id="UP001058074"/>
    </source>
</evidence>
<comment type="caution">
    <text evidence="1">The sequence shown here is derived from an EMBL/GenBank/DDBJ whole genome shotgun (WGS) entry which is preliminary data.</text>
</comment>
<protein>
    <submittedName>
        <fullName evidence="1">Uncharacterized protein</fullName>
    </submittedName>
</protein>
<dbReference type="Proteomes" id="UP001058074">
    <property type="component" value="Unassembled WGS sequence"/>
</dbReference>
<name>A0ACB5RAM2_9CLOT</name>
<reference evidence="1" key="1">
    <citation type="journal article" date="2025" name="Int. J. Syst. Evol. Microbiol.">
        <title>Inconstantimicrobium mannanitabidum sp. nov., a novel member of the family Clostridiaceae isolated from anoxic soil under the treatment of reductive soil disinfestation.</title>
        <authorList>
            <person name="Ueki A."/>
            <person name="Tonouchi A."/>
            <person name="Honma S."/>
            <person name="Kaku N."/>
            <person name="Ueki K."/>
        </authorList>
    </citation>
    <scope>NUCLEOTIDE SEQUENCE</scope>
    <source>
        <strain evidence="1">TW13</strain>
    </source>
</reference>
<gene>
    <name evidence="1" type="ORF">rsdtw13_14980</name>
</gene>
<keyword evidence="2" id="KW-1185">Reference proteome</keyword>
<sequence>MVDGIISPLNIPWIILKVISKEILKENAHKIDDTVKPIIANKYNFL</sequence>
<accession>A0ACB5RAM2</accession>
<proteinExistence type="predicted"/>
<dbReference type="EMBL" id="BROD01000001">
    <property type="protein sequence ID" value="GKX66240.1"/>
    <property type="molecule type" value="Genomic_DNA"/>
</dbReference>
<evidence type="ECO:0000313" key="1">
    <source>
        <dbReference type="EMBL" id="GKX66240.1"/>
    </source>
</evidence>